<evidence type="ECO:0000256" key="1">
    <source>
        <dbReference type="ARBA" id="ARBA00022723"/>
    </source>
</evidence>
<dbReference type="InterPro" id="IPR011766">
    <property type="entry name" value="TPP_enzyme_TPP-bd"/>
</dbReference>
<dbReference type="Pfam" id="PF02775">
    <property type="entry name" value="TPP_enzyme_C"/>
    <property type="match status" value="1"/>
</dbReference>
<organism evidence="4 5">
    <name type="scientific">Methanospirillum stamsii</name>
    <dbReference type="NCBI Taxonomy" id="1277351"/>
    <lineage>
        <taxon>Archaea</taxon>
        <taxon>Methanobacteriati</taxon>
        <taxon>Methanobacteriota</taxon>
        <taxon>Stenosarchaea group</taxon>
        <taxon>Methanomicrobia</taxon>
        <taxon>Methanomicrobiales</taxon>
        <taxon>Methanospirillaceae</taxon>
        <taxon>Methanospirillum</taxon>
    </lineage>
</organism>
<proteinExistence type="predicted"/>
<dbReference type="CDD" id="cd07034">
    <property type="entry name" value="TPP_PYR_PFOR_IOR-alpha_like"/>
    <property type="match status" value="1"/>
</dbReference>
<gene>
    <name evidence="4" type="ORF">DLD82_12515</name>
</gene>
<dbReference type="InterPro" id="IPR002880">
    <property type="entry name" value="Pyrv_Fd/Flavodoxin_OxRdtase_N"/>
</dbReference>
<dbReference type="SUPFAM" id="SSF52518">
    <property type="entry name" value="Thiamin diphosphate-binding fold (THDP-binding)"/>
    <property type="match status" value="2"/>
</dbReference>
<dbReference type="GO" id="GO:0016491">
    <property type="term" value="F:oxidoreductase activity"/>
    <property type="evidence" value="ECO:0007669"/>
    <property type="project" value="UniProtKB-KW"/>
</dbReference>
<evidence type="ECO:0000259" key="3">
    <source>
        <dbReference type="Pfam" id="PF02775"/>
    </source>
</evidence>
<evidence type="ECO:0000256" key="2">
    <source>
        <dbReference type="ARBA" id="ARBA00023002"/>
    </source>
</evidence>
<comment type="caution">
    <text evidence="4">The sequence shown here is derived from an EMBL/GenBank/DDBJ whole genome shotgun (WGS) entry which is preliminary data.</text>
</comment>
<dbReference type="InterPro" id="IPR029061">
    <property type="entry name" value="THDP-binding"/>
</dbReference>
<dbReference type="PANTHER" id="PTHR43710:SF6">
    <property type="entry name" value="INDOLEPYRUVATE OXIDOREDUCTASE SUBUNIT IORA"/>
    <property type="match status" value="1"/>
</dbReference>
<evidence type="ECO:0000313" key="4">
    <source>
        <dbReference type="EMBL" id="PWR72404.1"/>
    </source>
</evidence>
<dbReference type="GO" id="GO:0044272">
    <property type="term" value="P:sulfur compound biosynthetic process"/>
    <property type="evidence" value="ECO:0007669"/>
    <property type="project" value="UniProtKB-ARBA"/>
</dbReference>
<keyword evidence="4" id="KW-0670">Pyruvate</keyword>
<dbReference type="GO" id="GO:0046872">
    <property type="term" value="F:metal ion binding"/>
    <property type="evidence" value="ECO:0007669"/>
    <property type="project" value="UniProtKB-KW"/>
</dbReference>
<accession>A0A2V2MW68</accession>
<dbReference type="GO" id="GO:0006082">
    <property type="term" value="P:organic acid metabolic process"/>
    <property type="evidence" value="ECO:0007669"/>
    <property type="project" value="UniProtKB-ARBA"/>
</dbReference>
<dbReference type="PANTHER" id="PTHR43710">
    <property type="entry name" value="2-HYDROXYACYL-COA LYASE"/>
    <property type="match status" value="1"/>
</dbReference>
<dbReference type="AlphaFoldDB" id="A0A2V2MW68"/>
<keyword evidence="5" id="KW-1185">Reference proteome</keyword>
<name>A0A2V2MW68_9EURY</name>
<sequence>MISALGKSITAYADRIYAVPGYPVTTLIEETGAELCINEKVALECALGDSLSGKRACVIVKHVGMNVLADPLAHATAQGLTAGVVIVVGDDPTAFGTQTVQDSRIYGSIAVCPVIGMERPDPVGDAFAASEKWSRVVILRFVPEDLKKPGNVHANGSERNTGKLADPDLTMYGRAFRAYESVPAMTDAGFVPFPISPLTGENVSKSRSERGSSRMFCPGCPFQGVFDLLEEKKIRVICDTGCSLLSMIPPYTSGIANYGMGSSLGVAATSTGVALTGDYALLHSGILTLIDLHAKGRPLLCIVLQNRCMGTTGRQPVPEILDYIGFTNPVVCDAGEQEKISGLLVPDNKLQVLVIQGACPEERCL</sequence>
<evidence type="ECO:0000313" key="5">
    <source>
        <dbReference type="Proteomes" id="UP000245934"/>
    </source>
</evidence>
<feature type="domain" description="Thiamine pyrophosphate enzyme TPP-binding" evidence="3">
    <location>
        <begin position="246"/>
        <end position="318"/>
    </location>
</feature>
<dbReference type="InterPro" id="IPR045025">
    <property type="entry name" value="HACL1-like"/>
</dbReference>
<dbReference type="OrthoDB" id="116011at2157"/>
<dbReference type="GeneID" id="97608325"/>
<dbReference type="RefSeq" id="WP_109941464.1">
    <property type="nucleotide sequence ID" value="NZ_CP176366.1"/>
</dbReference>
<reference evidence="4 5" key="1">
    <citation type="submission" date="2018-05" db="EMBL/GenBank/DDBJ databases">
        <title>Draft genome of Methanospirillum stamsii Pt1.</title>
        <authorList>
            <person name="Dueholm M.S."/>
            <person name="Nielsen P.H."/>
            <person name="Bakmann L.F."/>
            <person name="Otzen D.E."/>
        </authorList>
    </citation>
    <scope>NUCLEOTIDE SEQUENCE [LARGE SCALE GENOMIC DNA]</scope>
    <source>
        <strain evidence="4 5">Pt1</strain>
    </source>
</reference>
<dbReference type="Proteomes" id="UP000245934">
    <property type="component" value="Unassembled WGS sequence"/>
</dbReference>
<protein>
    <submittedName>
        <fullName evidence="4">Indolepyruvate ferredoxin oxidoreductase</fullName>
    </submittedName>
</protein>
<keyword evidence="1" id="KW-0479">Metal-binding</keyword>
<dbReference type="GO" id="GO:0030976">
    <property type="term" value="F:thiamine pyrophosphate binding"/>
    <property type="evidence" value="ECO:0007669"/>
    <property type="project" value="InterPro"/>
</dbReference>
<dbReference type="Gene3D" id="3.40.50.970">
    <property type="match status" value="2"/>
</dbReference>
<keyword evidence="2" id="KW-0560">Oxidoreductase</keyword>
<dbReference type="EMBL" id="QGMZ01000027">
    <property type="protein sequence ID" value="PWR72404.1"/>
    <property type="molecule type" value="Genomic_DNA"/>
</dbReference>